<comment type="catalytic activity">
    <reaction evidence="6 9">
        <text>meso-2,6-diaminopimelate + H(+) = L-lysine + CO2</text>
        <dbReference type="Rhea" id="RHEA:15101"/>
        <dbReference type="ChEBI" id="CHEBI:15378"/>
        <dbReference type="ChEBI" id="CHEBI:16526"/>
        <dbReference type="ChEBI" id="CHEBI:32551"/>
        <dbReference type="ChEBI" id="CHEBI:57791"/>
        <dbReference type="EC" id="4.1.1.20"/>
    </reaction>
</comment>
<dbReference type="CDD" id="cd06828">
    <property type="entry name" value="PLPDE_III_DapDC"/>
    <property type="match status" value="1"/>
</dbReference>
<dbReference type="GO" id="GO:0008836">
    <property type="term" value="F:diaminopimelate decarboxylase activity"/>
    <property type="evidence" value="ECO:0007669"/>
    <property type="project" value="UniProtKB-UniRule"/>
</dbReference>
<feature type="domain" description="Orn/DAP/Arg decarboxylase 2 N-terminal" evidence="10">
    <location>
        <begin position="83"/>
        <end position="320"/>
    </location>
</feature>
<dbReference type="Gene3D" id="2.40.37.10">
    <property type="entry name" value="Lyase, Ornithine Decarboxylase, Chain A, domain 1"/>
    <property type="match status" value="1"/>
</dbReference>
<dbReference type="SUPFAM" id="SSF50621">
    <property type="entry name" value="Alanine racemase C-terminal domain-like"/>
    <property type="match status" value="1"/>
</dbReference>
<gene>
    <name evidence="6" type="primary">lysA</name>
    <name evidence="11" type="ORF">HMPREF9238_00517</name>
</gene>
<feature type="binding site" evidence="6">
    <location>
        <position position="358"/>
    </location>
    <ligand>
        <name>substrate</name>
    </ligand>
</feature>
<dbReference type="NCBIfam" id="TIGR01048">
    <property type="entry name" value="lysA"/>
    <property type="match status" value="1"/>
</dbReference>
<dbReference type="HAMAP" id="MF_02120">
    <property type="entry name" value="LysA"/>
    <property type="match status" value="1"/>
</dbReference>
<evidence type="ECO:0000259" key="10">
    <source>
        <dbReference type="Pfam" id="PF02784"/>
    </source>
</evidence>
<dbReference type="PANTHER" id="PTHR43727">
    <property type="entry name" value="DIAMINOPIMELATE DECARBOXYLASE"/>
    <property type="match status" value="1"/>
</dbReference>
<dbReference type="PROSITE" id="PS00878">
    <property type="entry name" value="ODR_DC_2_1"/>
    <property type="match status" value="1"/>
</dbReference>
<dbReference type="RefSeq" id="WP_016443875.1">
    <property type="nucleotide sequence ID" value="NZ_KE150266.1"/>
</dbReference>
<keyword evidence="3 6" id="KW-0663">Pyridoxal phosphate</keyword>
<keyword evidence="2 6" id="KW-0210">Decarboxylase</keyword>
<feature type="active site" description="Proton donor" evidence="8">
    <location>
        <position position="389"/>
    </location>
</feature>
<dbReference type="Pfam" id="PF02784">
    <property type="entry name" value="Orn_Arg_deC_N"/>
    <property type="match status" value="1"/>
</dbReference>
<evidence type="ECO:0000256" key="5">
    <source>
        <dbReference type="ARBA" id="ARBA00023239"/>
    </source>
</evidence>
<evidence type="ECO:0000256" key="1">
    <source>
        <dbReference type="ARBA" id="ARBA00001933"/>
    </source>
</evidence>
<feature type="modified residue" description="N6-(pyridoxal phosphate)lysine" evidence="6 8">
    <location>
        <position position="88"/>
    </location>
</feature>
<feature type="binding site" evidence="6">
    <location>
        <position position="419"/>
    </location>
    <ligand>
        <name>pyridoxal 5'-phosphate</name>
        <dbReference type="ChEBI" id="CHEBI:597326"/>
    </ligand>
</feature>
<keyword evidence="5 6" id="KW-0456">Lyase</keyword>
<dbReference type="GO" id="GO:0009089">
    <property type="term" value="P:lysine biosynthetic process via diaminopimelate"/>
    <property type="evidence" value="ECO:0007669"/>
    <property type="project" value="UniProtKB-UniRule"/>
</dbReference>
<dbReference type="PRINTS" id="PR01179">
    <property type="entry name" value="ODADCRBXLASE"/>
</dbReference>
<dbReference type="InterPro" id="IPR029066">
    <property type="entry name" value="PLP-binding_barrel"/>
</dbReference>
<feature type="binding site" evidence="6">
    <location>
        <begin position="315"/>
        <end position="318"/>
    </location>
    <ligand>
        <name>pyridoxal 5'-phosphate</name>
        <dbReference type="ChEBI" id="CHEBI:597326"/>
    </ligand>
</feature>
<feature type="binding site" evidence="6">
    <location>
        <position position="362"/>
    </location>
    <ligand>
        <name>substrate</name>
    </ligand>
</feature>
<dbReference type="InterPro" id="IPR022653">
    <property type="entry name" value="De-COase2_pyr-phos_BS"/>
</dbReference>
<reference evidence="11 12" key="1">
    <citation type="submission" date="2013-05" db="EMBL/GenBank/DDBJ databases">
        <title>The Genome Sequence of Actinomyces europaeus ACS-120-V-COL10B.</title>
        <authorList>
            <consortium name="The Broad Institute Genomics Platform"/>
            <person name="Earl A."/>
            <person name="Ward D."/>
            <person name="Feldgarden M."/>
            <person name="Gevers D."/>
            <person name="Saerens B."/>
            <person name="Vaneechoutte M."/>
            <person name="Walker B."/>
            <person name="Young S."/>
            <person name="Zeng Q."/>
            <person name="Gargeya S."/>
            <person name="Fitzgerald M."/>
            <person name="Haas B."/>
            <person name="Abouelleil A."/>
            <person name="Allen A.W."/>
            <person name="Alvarado L."/>
            <person name="Arachchi H.M."/>
            <person name="Berlin A.M."/>
            <person name="Chapman S.B."/>
            <person name="Gainer-Dewar J."/>
            <person name="Goldberg J."/>
            <person name="Griggs A."/>
            <person name="Gujja S."/>
            <person name="Hansen M."/>
            <person name="Howarth C."/>
            <person name="Imamovic A."/>
            <person name="Ireland A."/>
            <person name="Larimer J."/>
            <person name="McCowan C."/>
            <person name="Murphy C."/>
            <person name="Pearson M."/>
            <person name="Poon T.W."/>
            <person name="Priest M."/>
            <person name="Roberts A."/>
            <person name="Saif S."/>
            <person name="Shea T."/>
            <person name="Sisk P."/>
            <person name="Sykes S."/>
            <person name="Wortman J."/>
            <person name="Nusbaum C."/>
            <person name="Birren B."/>
        </authorList>
    </citation>
    <scope>NUCLEOTIDE SEQUENCE [LARGE SCALE GENOMIC DNA]</scope>
    <source>
        <strain evidence="11 12">ACS-120-V-Col10b</strain>
    </source>
</reference>
<name>A0A9W5RE30_9ACTO</name>
<dbReference type="Proteomes" id="UP000014387">
    <property type="component" value="Unassembled WGS sequence"/>
</dbReference>
<dbReference type="OrthoDB" id="9802241at2"/>
<feature type="binding site" evidence="6">
    <location>
        <position position="318"/>
    </location>
    <ligand>
        <name>substrate</name>
    </ligand>
</feature>
<evidence type="ECO:0000256" key="9">
    <source>
        <dbReference type="RuleBase" id="RU003738"/>
    </source>
</evidence>
<accession>A0A9W5RE30</accession>
<dbReference type="AlphaFoldDB" id="A0A9W5RE30"/>
<dbReference type="EMBL" id="AGWN01000001">
    <property type="protein sequence ID" value="EPD30763.1"/>
    <property type="molecule type" value="Genomic_DNA"/>
</dbReference>
<dbReference type="InterPro" id="IPR000183">
    <property type="entry name" value="Orn/DAP/Arg_de-COase"/>
</dbReference>
<evidence type="ECO:0000256" key="8">
    <source>
        <dbReference type="PIRSR" id="PIRSR600183-50"/>
    </source>
</evidence>
<keyword evidence="4 6" id="KW-0457">Lysine biosynthesis</keyword>
<comment type="function">
    <text evidence="6">Specifically catalyzes the decarboxylation of meso-diaminopimelate (meso-DAP) to L-lysine.</text>
</comment>
<comment type="similarity">
    <text evidence="6">Belongs to the Orn/Lys/Arg decarboxylase class-II family. LysA subfamily.</text>
</comment>
<evidence type="ECO:0000256" key="4">
    <source>
        <dbReference type="ARBA" id="ARBA00023154"/>
    </source>
</evidence>
<dbReference type="SUPFAM" id="SSF51419">
    <property type="entry name" value="PLP-binding barrel"/>
    <property type="match status" value="1"/>
</dbReference>
<evidence type="ECO:0000256" key="3">
    <source>
        <dbReference type="ARBA" id="ARBA00022898"/>
    </source>
</evidence>
<feature type="binding site" evidence="6">
    <location>
        <position position="272"/>
    </location>
    <ligand>
        <name>pyridoxal 5'-phosphate</name>
        <dbReference type="ChEBI" id="CHEBI:597326"/>
    </ligand>
</feature>
<proteinExistence type="inferred from homology"/>
<dbReference type="PRINTS" id="PR01181">
    <property type="entry name" value="DAPDCRBXLASE"/>
</dbReference>
<dbReference type="InterPro" id="IPR002986">
    <property type="entry name" value="DAP_deCOOHase_LysA"/>
</dbReference>
<comment type="subunit">
    <text evidence="6">Homodimer.</text>
</comment>
<evidence type="ECO:0000256" key="2">
    <source>
        <dbReference type="ARBA" id="ARBA00022793"/>
    </source>
</evidence>
<feature type="binding site" evidence="6">
    <location>
        <position position="419"/>
    </location>
    <ligand>
        <name>substrate</name>
    </ligand>
</feature>
<protein>
    <recommendedName>
        <fullName evidence="6 7">Diaminopimelate decarboxylase</fullName>
        <shortName evidence="6">DAP decarboxylase</shortName>
        <shortName evidence="6">DAPDC</shortName>
        <ecNumber evidence="6 7">4.1.1.20</ecNumber>
    </recommendedName>
</protein>
<evidence type="ECO:0000313" key="11">
    <source>
        <dbReference type="EMBL" id="EPD30763.1"/>
    </source>
</evidence>
<comment type="pathway">
    <text evidence="6 9">Amino-acid biosynthesis; L-lysine biosynthesis via DAP pathway; L-lysine from DL-2,6-diaminopimelate: step 1/1.</text>
</comment>
<feature type="binding site" evidence="6">
    <location>
        <position position="390"/>
    </location>
    <ligand>
        <name>substrate</name>
    </ligand>
</feature>
<dbReference type="PANTHER" id="PTHR43727:SF2">
    <property type="entry name" value="GROUP IV DECARBOXYLASE"/>
    <property type="match status" value="1"/>
</dbReference>
<dbReference type="InterPro" id="IPR022644">
    <property type="entry name" value="De-COase2_N"/>
</dbReference>
<dbReference type="InterPro" id="IPR009006">
    <property type="entry name" value="Ala_racemase/Decarboxylase_C"/>
</dbReference>
<keyword evidence="12" id="KW-1185">Reference proteome</keyword>
<evidence type="ECO:0000256" key="6">
    <source>
        <dbReference type="HAMAP-Rule" id="MF_02120"/>
    </source>
</evidence>
<sequence>MSHDLENLLAPRPSERPDLWPWSARHDGTELSLGKVSASQLVESYGSPLYVLDEADLHGRANVWATVMAEEFWDGYGMGGGSAYYAAKALMSGRVIELVTSAGMGVDTASLGELTLALRAGADPDLVGLHGNNKSDEELRLAINAGTRGIARIVVDSIGEVERVTRIASELGRRARVMIRVTTGVHAGGHEFIATAHEDQKFGLSLASGTALEAARKIAAHESLEFMGLHAHIGSQIRDLEAFAESASRLLSLAKQLADEGVVCHELDLGGGYAITYTGADPQPLAPKEIARTLAGAIREACEKFDLKVPHVSVEPGRSVIGPTVVTLYRVGTVKDVPIEGGSRLYVSVDGGMSDNIRPALYDAKYTALLANRESDAPLRLARVVGKHCESGDIVVSDVALPGDIHEGDVLAVPATGAYGHSMSSNYNMLTRPGTLGVGMGEPHWLIYPEKLEDLFARDAALNAAELGEEK</sequence>
<keyword evidence="6" id="KW-0028">Amino-acid biosynthesis</keyword>
<evidence type="ECO:0000256" key="7">
    <source>
        <dbReference type="NCBIfam" id="TIGR01048"/>
    </source>
</evidence>
<dbReference type="Gene3D" id="3.20.20.10">
    <property type="entry name" value="Alanine racemase"/>
    <property type="match status" value="1"/>
</dbReference>
<organism evidence="11 12">
    <name type="scientific">Gleimia europaea ACS-120-V-Col10b</name>
    <dbReference type="NCBI Taxonomy" id="883069"/>
    <lineage>
        <taxon>Bacteria</taxon>
        <taxon>Bacillati</taxon>
        <taxon>Actinomycetota</taxon>
        <taxon>Actinomycetes</taxon>
        <taxon>Actinomycetales</taxon>
        <taxon>Actinomycetaceae</taxon>
        <taxon>Gleimia</taxon>
    </lineage>
</organism>
<dbReference type="FunFam" id="3.20.20.10:FF:000003">
    <property type="entry name" value="Diaminopimelate decarboxylase"/>
    <property type="match status" value="1"/>
</dbReference>
<evidence type="ECO:0000313" key="12">
    <source>
        <dbReference type="Proteomes" id="UP000014387"/>
    </source>
</evidence>
<comment type="cofactor">
    <cofactor evidence="1 6 8 9">
        <name>pyridoxal 5'-phosphate</name>
        <dbReference type="ChEBI" id="CHEBI:597326"/>
    </cofactor>
</comment>
<comment type="caution">
    <text evidence="11">The sequence shown here is derived from an EMBL/GenBank/DDBJ whole genome shotgun (WGS) entry which is preliminary data.</text>
</comment>
<dbReference type="GO" id="GO:0030170">
    <property type="term" value="F:pyridoxal phosphate binding"/>
    <property type="evidence" value="ECO:0007669"/>
    <property type="project" value="UniProtKB-UniRule"/>
</dbReference>
<dbReference type="EC" id="4.1.1.20" evidence="6 7"/>